<evidence type="ECO:0000313" key="1">
    <source>
        <dbReference type="EMBL" id="THF79798.1"/>
    </source>
</evidence>
<accession>A0A4S4BX62</accession>
<evidence type="ECO:0000313" key="2">
    <source>
        <dbReference type="Proteomes" id="UP000310334"/>
    </source>
</evidence>
<proteinExistence type="predicted"/>
<name>A0A4S4BX62_9BACI</name>
<gene>
    <name evidence="1" type="ORF">E6W99_12460</name>
</gene>
<keyword evidence="2" id="KW-1185">Reference proteome</keyword>
<sequence>MNNLINLFSLMGGRRNLRLFNIFRNRRTNNGSMILWSLLGLTAIGVIGSRNTVWGQKIQEGYNNLRNTPRMPLQNSVNFATEFAEEVTPNIFNKNNNNQ</sequence>
<comment type="caution">
    <text evidence="1">The sequence shown here is derived from an EMBL/GenBank/DDBJ whole genome shotgun (WGS) entry which is preliminary data.</text>
</comment>
<dbReference type="RefSeq" id="WP_136354278.1">
    <property type="nucleotide sequence ID" value="NZ_CP046266.1"/>
</dbReference>
<dbReference type="AlphaFoldDB" id="A0A4S4BX62"/>
<dbReference type="EMBL" id="SSNT01000008">
    <property type="protein sequence ID" value="THF79798.1"/>
    <property type="molecule type" value="Genomic_DNA"/>
</dbReference>
<organism evidence="1 2">
    <name type="scientific">Metabacillus sediminilitoris</name>
    <dbReference type="NCBI Taxonomy" id="2567941"/>
    <lineage>
        <taxon>Bacteria</taxon>
        <taxon>Bacillati</taxon>
        <taxon>Bacillota</taxon>
        <taxon>Bacilli</taxon>
        <taxon>Bacillales</taxon>
        <taxon>Bacillaceae</taxon>
        <taxon>Metabacillus</taxon>
    </lineage>
</organism>
<protein>
    <submittedName>
        <fullName evidence="1">Uncharacterized protein</fullName>
    </submittedName>
</protein>
<reference evidence="1 2" key="1">
    <citation type="submission" date="2019-04" db="EMBL/GenBank/DDBJ databases">
        <title>Bacillus sediminilitoris sp. nov., isolated from a tidal flat sediment on the East China Sea.</title>
        <authorList>
            <person name="Wei Y."/>
            <person name="Mao H."/>
            <person name="Fang J."/>
        </authorList>
    </citation>
    <scope>NUCLEOTIDE SEQUENCE [LARGE SCALE GENOMIC DNA]</scope>
    <source>
        <strain evidence="1 2">DSL-17</strain>
    </source>
</reference>
<dbReference type="Proteomes" id="UP000310334">
    <property type="component" value="Unassembled WGS sequence"/>
</dbReference>